<feature type="domain" description="DUF6533" evidence="2">
    <location>
        <begin position="17"/>
        <end position="62"/>
    </location>
</feature>
<keyword evidence="1" id="KW-0812">Transmembrane</keyword>
<feature type="transmembrane region" description="Helical" evidence="1">
    <location>
        <begin position="52"/>
        <end position="69"/>
    </location>
</feature>
<evidence type="ECO:0000313" key="3">
    <source>
        <dbReference type="EMBL" id="KAF8420295.1"/>
    </source>
</evidence>
<dbReference type="Pfam" id="PF20151">
    <property type="entry name" value="DUF6533"/>
    <property type="match status" value="1"/>
</dbReference>
<feature type="transmembrane region" description="Helical" evidence="1">
    <location>
        <begin position="12"/>
        <end position="31"/>
    </location>
</feature>
<name>A0AAD4G7D4_BOLED</name>
<proteinExistence type="predicted"/>
<gene>
    <name evidence="3" type="ORF">L210DRAFT_2256936</name>
</gene>
<evidence type="ECO:0000313" key="4">
    <source>
        <dbReference type="Proteomes" id="UP001194468"/>
    </source>
</evidence>
<dbReference type="Proteomes" id="UP001194468">
    <property type="component" value="Unassembled WGS sequence"/>
</dbReference>
<keyword evidence="4" id="KW-1185">Reference proteome</keyword>
<protein>
    <recommendedName>
        <fullName evidence="2">DUF6533 domain-containing protein</fullName>
    </recommendedName>
</protein>
<reference evidence="3" key="1">
    <citation type="submission" date="2019-10" db="EMBL/GenBank/DDBJ databases">
        <authorList>
            <consortium name="DOE Joint Genome Institute"/>
            <person name="Kuo A."/>
            <person name="Miyauchi S."/>
            <person name="Kiss E."/>
            <person name="Drula E."/>
            <person name="Kohler A."/>
            <person name="Sanchez-Garcia M."/>
            <person name="Andreopoulos B."/>
            <person name="Barry K.W."/>
            <person name="Bonito G."/>
            <person name="Buee M."/>
            <person name="Carver A."/>
            <person name="Chen C."/>
            <person name="Cichocki N."/>
            <person name="Clum A."/>
            <person name="Culley D."/>
            <person name="Crous P.W."/>
            <person name="Fauchery L."/>
            <person name="Girlanda M."/>
            <person name="Hayes R."/>
            <person name="Keri Z."/>
            <person name="LaButti K."/>
            <person name="Lipzen A."/>
            <person name="Lombard V."/>
            <person name="Magnuson J."/>
            <person name="Maillard F."/>
            <person name="Morin E."/>
            <person name="Murat C."/>
            <person name="Nolan M."/>
            <person name="Ohm R."/>
            <person name="Pangilinan J."/>
            <person name="Pereira M."/>
            <person name="Perotto S."/>
            <person name="Peter M."/>
            <person name="Riley R."/>
            <person name="Sitrit Y."/>
            <person name="Stielow B."/>
            <person name="Szollosi G."/>
            <person name="Zifcakova L."/>
            <person name="Stursova M."/>
            <person name="Spatafora J.W."/>
            <person name="Tedersoo L."/>
            <person name="Vaario L.-M."/>
            <person name="Yamada A."/>
            <person name="Yan M."/>
            <person name="Wang P."/>
            <person name="Xu J."/>
            <person name="Bruns T."/>
            <person name="Baldrian P."/>
            <person name="Vilgalys R."/>
            <person name="Henrissat B."/>
            <person name="Grigoriev I.V."/>
            <person name="Hibbett D."/>
            <person name="Nagy L.G."/>
            <person name="Martin F.M."/>
        </authorList>
    </citation>
    <scope>NUCLEOTIDE SEQUENCE</scope>
    <source>
        <strain evidence="3">BED1</strain>
    </source>
</reference>
<keyword evidence="1" id="KW-1133">Transmembrane helix</keyword>
<dbReference type="AlphaFoldDB" id="A0AAD4G7D4"/>
<comment type="caution">
    <text evidence="3">The sequence shown here is derived from an EMBL/GenBank/DDBJ whole genome shotgun (WGS) entry which is preliminary data.</text>
</comment>
<dbReference type="InterPro" id="IPR045340">
    <property type="entry name" value="DUF6533"/>
</dbReference>
<evidence type="ECO:0000259" key="2">
    <source>
        <dbReference type="Pfam" id="PF20151"/>
    </source>
</evidence>
<organism evidence="3 4">
    <name type="scientific">Boletus edulis BED1</name>
    <dbReference type="NCBI Taxonomy" id="1328754"/>
    <lineage>
        <taxon>Eukaryota</taxon>
        <taxon>Fungi</taxon>
        <taxon>Dikarya</taxon>
        <taxon>Basidiomycota</taxon>
        <taxon>Agaricomycotina</taxon>
        <taxon>Agaricomycetes</taxon>
        <taxon>Agaricomycetidae</taxon>
        <taxon>Boletales</taxon>
        <taxon>Boletineae</taxon>
        <taxon>Boletaceae</taxon>
        <taxon>Boletoideae</taxon>
        <taxon>Boletus</taxon>
    </lineage>
</organism>
<sequence>MASDVQSLLSQLQLNNYTSLVIVVAISYDYCLTFSREVTYIWQRPWTKVSTLFLLIRYVGCLFALALAFNQSGFIPGPVKT</sequence>
<reference evidence="3" key="2">
    <citation type="journal article" date="2020" name="Nat. Commun.">
        <title>Large-scale genome sequencing of mycorrhizal fungi provides insights into the early evolution of symbiotic traits.</title>
        <authorList>
            <person name="Miyauchi S."/>
            <person name="Kiss E."/>
            <person name="Kuo A."/>
            <person name="Drula E."/>
            <person name="Kohler A."/>
            <person name="Sanchez-Garcia M."/>
            <person name="Morin E."/>
            <person name="Andreopoulos B."/>
            <person name="Barry K.W."/>
            <person name="Bonito G."/>
            <person name="Buee M."/>
            <person name="Carver A."/>
            <person name="Chen C."/>
            <person name="Cichocki N."/>
            <person name="Clum A."/>
            <person name="Culley D."/>
            <person name="Crous P.W."/>
            <person name="Fauchery L."/>
            <person name="Girlanda M."/>
            <person name="Hayes R.D."/>
            <person name="Keri Z."/>
            <person name="LaButti K."/>
            <person name="Lipzen A."/>
            <person name="Lombard V."/>
            <person name="Magnuson J."/>
            <person name="Maillard F."/>
            <person name="Murat C."/>
            <person name="Nolan M."/>
            <person name="Ohm R.A."/>
            <person name="Pangilinan J."/>
            <person name="Pereira M.F."/>
            <person name="Perotto S."/>
            <person name="Peter M."/>
            <person name="Pfister S."/>
            <person name="Riley R."/>
            <person name="Sitrit Y."/>
            <person name="Stielow J.B."/>
            <person name="Szollosi G."/>
            <person name="Zifcakova L."/>
            <person name="Stursova M."/>
            <person name="Spatafora J.W."/>
            <person name="Tedersoo L."/>
            <person name="Vaario L.M."/>
            <person name="Yamada A."/>
            <person name="Yan M."/>
            <person name="Wang P."/>
            <person name="Xu J."/>
            <person name="Bruns T."/>
            <person name="Baldrian P."/>
            <person name="Vilgalys R."/>
            <person name="Dunand C."/>
            <person name="Henrissat B."/>
            <person name="Grigoriev I.V."/>
            <person name="Hibbett D."/>
            <person name="Nagy L.G."/>
            <person name="Martin F.M."/>
        </authorList>
    </citation>
    <scope>NUCLEOTIDE SEQUENCE</scope>
    <source>
        <strain evidence="3">BED1</strain>
    </source>
</reference>
<accession>A0AAD4G7D4</accession>
<dbReference type="EMBL" id="WHUW01000159">
    <property type="protein sequence ID" value="KAF8420295.1"/>
    <property type="molecule type" value="Genomic_DNA"/>
</dbReference>
<evidence type="ECO:0000256" key="1">
    <source>
        <dbReference type="SAM" id="Phobius"/>
    </source>
</evidence>
<keyword evidence="1" id="KW-0472">Membrane</keyword>